<sequence length="75" mass="7769">MLSLSVKSTALSQPSSATAQFVEELWLWVCICGLVVVGLHLWVGGCAVVVVVAGMGDRFESGFAVHLGFGIDGGC</sequence>
<organism evidence="2">
    <name type="scientific">Fagus sylvatica</name>
    <name type="common">Beechnut</name>
    <dbReference type="NCBI Taxonomy" id="28930"/>
    <lineage>
        <taxon>Eukaryota</taxon>
        <taxon>Viridiplantae</taxon>
        <taxon>Streptophyta</taxon>
        <taxon>Embryophyta</taxon>
        <taxon>Tracheophyta</taxon>
        <taxon>Spermatophyta</taxon>
        <taxon>Magnoliopsida</taxon>
        <taxon>eudicotyledons</taxon>
        <taxon>Gunneridae</taxon>
        <taxon>Pentapetalae</taxon>
        <taxon>rosids</taxon>
        <taxon>fabids</taxon>
        <taxon>Fagales</taxon>
        <taxon>Fagaceae</taxon>
        <taxon>Fagus</taxon>
    </lineage>
</organism>
<dbReference type="AlphaFoldDB" id="A0A2N9FPL4"/>
<evidence type="ECO:0000256" key="1">
    <source>
        <dbReference type="SAM" id="Phobius"/>
    </source>
</evidence>
<name>A0A2N9FPL4_FAGSY</name>
<protein>
    <recommendedName>
        <fullName evidence="3">Transmembrane protein</fullName>
    </recommendedName>
</protein>
<dbReference type="EMBL" id="OIVN01001046">
    <property type="protein sequence ID" value="SPC89158.1"/>
    <property type="molecule type" value="Genomic_DNA"/>
</dbReference>
<keyword evidence="1" id="KW-0472">Membrane</keyword>
<feature type="transmembrane region" description="Helical" evidence="1">
    <location>
        <begin position="25"/>
        <end position="53"/>
    </location>
</feature>
<proteinExistence type="predicted"/>
<gene>
    <name evidence="2" type="ORF">FSB_LOCUS17040</name>
</gene>
<reference evidence="2" key="1">
    <citation type="submission" date="2018-02" db="EMBL/GenBank/DDBJ databases">
        <authorList>
            <person name="Cohen D.B."/>
            <person name="Kent A.D."/>
        </authorList>
    </citation>
    <scope>NUCLEOTIDE SEQUENCE</scope>
</reference>
<keyword evidence="1" id="KW-1133">Transmembrane helix</keyword>
<keyword evidence="1" id="KW-0812">Transmembrane</keyword>
<accession>A0A2N9FPL4</accession>
<evidence type="ECO:0008006" key="3">
    <source>
        <dbReference type="Google" id="ProtNLM"/>
    </source>
</evidence>
<evidence type="ECO:0000313" key="2">
    <source>
        <dbReference type="EMBL" id="SPC89158.1"/>
    </source>
</evidence>